<comment type="caution">
    <text evidence="4">The sequence shown here is derived from an EMBL/GenBank/DDBJ whole genome shotgun (WGS) entry which is preliminary data.</text>
</comment>
<name>A0A199UQ68_ANACO</name>
<dbReference type="Pfam" id="PF13839">
    <property type="entry name" value="PC-Esterase"/>
    <property type="match status" value="1"/>
</dbReference>
<dbReference type="Proteomes" id="UP000092600">
    <property type="component" value="Unassembled WGS sequence"/>
</dbReference>
<dbReference type="GO" id="GO:0016740">
    <property type="term" value="F:transferase activity"/>
    <property type="evidence" value="ECO:0007669"/>
    <property type="project" value="InterPro"/>
</dbReference>
<evidence type="ECO:0000259" key="3">
    <source>
        <dbReference type="Pfam" id="PF13839"/>
    </source>
</evidence>
<sequence length="122" mass="13403">MDQVGAVSDSPKKGKENNSTIKTPSLPHAHPTPPRKPPPPTAPPSLNDHPAPPPQYSLSLSDSDLPLRHRTNLRDKRGSYFSDLELVFGLDILDLMRNKAWAFIGDSLLENRTGSLLCLLSK</sequence>
<feature type="non-terminal residue" evidence="4">
    <location>
        <position position="122"/>
    </location>
</feature>
<feature type="region of interest" description="Disordered" evidence="2">
    <location>
        <begin position="1"/>
        <end position="64"/>
    </location>
</feature>
<protein>
    <recommendedName>
        <fullName evidence="3">Trichome birefringence-like C-terminal domain-containing protein</fullName>
    </recommendedName>
</protein>
<evidence type="ECO:0000313" key="4">
    <source>
        <dbReference type="EMBL" id="OAY66894.1"/>
    </source>
</evidence>
<evidence type="ECO:0000256" key="1">
    <source>
        <dbReference type="ARBA" id="ARBA00007727"/>
    </source>
</evidence>
<comment type="similarity">
    <text evidence="1">Belongs to the PC-esterase family. TBL subfamily.</text>
</comment>
<organism evidence="4 5">
    <name type="scientific">Ananas comosus</name>
    <name type="common">Pineapple</name>
    <name type="synonym">Ananas ananas</name>
    <dbReference type="NCBI Taxonomy" id="4615"/>
    <lineage>
        <taxon>Eukaryota</taxon>
        <taxon>Viridiplantae</taxon>
        <taxon>Streptophyta</taxon>
        <taxon>Embryophyta</taxon>
        <taxon>Tracheophyta</taxon>
        <taxon>Spermatophyta</taxon>
        <taxon>Magnoliopsida</taxon>
        <taxon>Liliopsida</taxon>
        <taxon>Poales</taxon>
        <taxon>Bromeliaceae</taxon>
        <taxon>Bromelioideae</taxon>
        <taxon>Ananas</taxon>
    </lineage>
</organism>
<feature type="compositionally biased region" description="Pro residues" evidence="2">
    <location>
        <begin position="30"/>
        <end position="43"/>
    </location>
</feature>
<dbReference type="AlphaFoldDB" id="A0A199UQ68"/>
<gene>
    <name evidence="4" type="ORF">ACMD2_21164</name>
</gene>
<evidence type="ECO:0000256" key="2">
    <source>
        <dbReference type="SAM" id="MobiDB-lite"/>
    </source>
</evidence>
<feature type="domain" description="Trichome birefringence-like C-terminal" evidence="3">
    <location>
        <begin position="90"/>
        <end position="121"/>
    </location>
</feature>
<evidence type="ECO:0000313" key="5">
    <source>
        <dbReference type="Proteomes" id="UP000092600"/>
    </source>
</evidence>
<reference evidence="4 5" key="1">
    <citation type="journal article" date="2016" name="DNA Res.">
        <title>The draft genome of MD-2 pineapple using hybrid error correction of long reads.</title>
        <authorList>
            <person name="Redwan R.M."/>
            <person name="Saidin A."/>
            <person name="Kumar S.V."/>
        </authorList>
    </citation>
    <scope>NUCLEOTIDE SEQUENCE [LARGE SCALE GENOMIC DNA]</scope>
    <source>
        <strain evidence="5">cv. MD2</strain>
        <tissue evidence="4">Leaf</tissue>
    </source>
</reference>
<proteinExistence type="inferred from homology"/>
<dbReference type="EMBL" id="LSRQ01005854">
    <property type="protein sequence ID" value="OAY66894.1"/>
    <property type="molecule type" value="Genomic_DNA"/>
</dbReference>
<dbReference type="InterPro" id="IPR026057">
    <property type="entry name" value="TBL_C"/>
</dbReference>
<accession>A0A199UQ68</accession>